<evidence type="ECO:0000313" key="2">
    <source>
        <dbReference type="EMBL" id="MBB3712034.1"/>
    </source>
</evidence>
<dbReference type="RefSeq" id="WP_183471640.1">
    <property type="nucleotide sequence ID" value="NZ_JACIBX010000005.1"/>
</dbReference>
<dbReference type="EMBL" id="JACIBX010000005">
    <property type="protein sequence ID" value="MBB3712034.1"/>
    <property type="molecule type" value="Genomic_DNA"/>
</dbReference>
<organism evidence="2 3">
    <name type="scientific">Limimaricola variabilis</name>
    <dbReference type="NCBI Taxonomy" id="1492771"/>
    <lineage>
        <taxon>Bacteria</taxon>
        <taxon>Pseudomonadati</taxon>
        <taxon>Pseudomonadota</taxon>
        <taxon>Alphaproteobacteria</taxon>
        <taxon>Rhodobacterales</taxon>
        <taxon>Paracoccaceae</taxon>
        <taxon>Limimaricola</taxon>
    </lineage>
</organism>
<keyword evidence="1" id="KW-0732">Signal</keyword>
<protein>
    <submittedName>
        <fullName evidence="2">Uncharacterized protein</fullName>
    </submittedName>
</protein>
<keyword evidence="3" id="KW-1185">Reference proteome</keyword>
<evidence type="ECO:0000256" key="1">
    <source>
        <dbReference type="SAM" id="SignalP"/>
    </source>
</evidence>
<reference evidence="2 3" key="1">
    <citation type="submission" date="2020-08" db="EMBL/GenBank/DDBJ databases">
        <title>Genomic Encyclopedia of Type Strains, Phase III (KMG-III): the genomes of soil and plant-associated and newly described type strains.</title>
        <authorList>
            <person name="Whitman W."/>
        </authorList>
    </citation>
    <scope>NUCLEOTIDE SEQUENCE [LARGE SCALE GENOMIC DNA]</scope>
    <source>
        <strain evidence="2 3">CECT 8572</strain>
    </source>
</reference>
<comment type="caution">
    <text evidence="2">The sequence shown here is derived from an EMBL/GenBank/DDBJ whole genome shotgun (WGS) entry which is preliminary data.</text>
</comment>
<sequence length="152" mass="15946">MLGVALAGALVLSGLATAQAKRRPALAPQPPSAQLDEDAAAAALARLTPHEWRQVRRWIAACLDERPRDAPPLPPMEITLRIGSDRLLGLLPASVGDSRPPGAAKMAPARLEAALAECGAPALYAPPGPDPLDLLMRINPVTGESQPVRRLP</sequence>
<name>A0ABR6HNV8_9RHOB</name>
<accession>A0ABR6HNV8</accession>
<evidence type="ECO:0000313" key="3">
    <source>
        <dbReference type="Proteomes" id="UP000576152"/>
    </source>
</evidence>
<feature type="signal peptide" evidence="1">
    <location>
        <begin position="1"/>
        <end position="20"/>
    </location>
</feature>
<proteinExistence type="predicted"/>
<dbReference type="Proteomes" id="UP000576152">
    <property type="component" value="Unassembled WGS sequence"/>
</dbReference>
<feature type="chain" id="PRO_5045087134" evidence="1">
    <location>
        <begin position="21"/>
        <end position="152"/>
    </location>
</feature>
<gene>
    <name evidence="2" type="ORF">FHS00_001611</name>
</gene>